<reference evidence="2 4" key="2">
    <citation type="submission" date="2018-11" db="EMBL/GenBank/DDBJ databases">
        <authorList>
            <consortium name="Pathogen Informatics"/>
        </authorList>
    </citation>
    <scope>NUCLEOTIDE SEQUENCE [LARGE SCALE GENOMIC DNA]</scope>
</reference>
<dbReference type="WBParaSite" id="DME_0000872801-mRNA-1">
    <property type="protein sequence ID" value="DME_0000872801-mRNA-1"/>
    <property type="gene ID" value="DME_0000872801"/>
</dbReference>
<name>A0A0N4ULP5_DRAME</name>
<reference evidence="5" key="1">
    <citation type="submission" date="2017-02" db="UniProtKB">
        <authorList>
            <consortium name="WormBaseParasite"/>
        </authorList>
    </citation>
    <scope>IDENTIFICATION</scope>
</reference>
<keyword evidence="4" id="KW-1185">Reference proteome</keyword>
<dbReference type="Proteomes" id="UP000274756">
    <property type="component" value="Unassembled WGS sequence"/>
</dbReference>
<feature type="transmembrane region" description="Helical" evidence="1">
    <location>
        <begin position="49"/>
        <end position="70"/>
    </location>
</feature>
<evidence type="ECO:0000313" key="5">
    <source>
        <dbReference type="WBParaSite" id="DME_0000872801-mRNA-1"/>
    </source>
</evidence>
<keyword evidence="1" id="KW-0812">Transmembrane</keyword>
<evidence type="ECO:0000256" key="1">
    <source>
        <dbReference type="SAM" id="Phobius"/>
    </source>
</evidence>
<protein>
    <submittedName>
        <fullName evidence="5">F-box domain-containing protein</fullName>
    </submittedName>
</protein>
<keyword evidence="1" id="KW-1133">Transmembrane helix</keyword>
<sequence length="107" mass="12153">MGDFEKIIEMFAAFRPKSLSFFSQASKRLVHKGVDCAPPLRFYSVPERIFVFLATATVMLSYPTYVLLNLDNLRPHPVIKLNPEVEAEMERLAAKREALGNPPTPFI</sequence>
<accession>A0A0N4ULP5</accession>
<proteinExistence type="predicted"/>
<dbReference type="AlphaFoldDB" id="A0A0N4ULP5"/>
<evidence type="ECO:0000313" key="4">
    <source>
        <dbReference type="Proteomes" id="UP000274756"/>
    </source>
</evidence>
<dbReference type="Proteomes" id="UP000038040">
    <property type="component" value="Unplaced"/>
</dbReference>
<gene>
    <name evidence="2" type="ORF">DME_LOCUS10461</name>
</gene>
<evidence type="ECO:0000313" key="3">
    <source>
        <dbReference type="Proteomes" id="UP000038040"/>
    </source>
</evidence>
<evidence type="ECO:0000313" key="2">
    <source>
        <dbReference type="EMBL" id="VDN60488.1"/>
    </source>
</evidence>
<organism evidence="3 5">
    <name type="scientific">Dracunculus medinensis</name>
    <name type="common">Guinea worm</name>
    <dbReference type="NCBI Taxonomy" id="318479"/>
    <lineage>
        <taxon>Eukaryota</taxon>
        <taxon>Metazoa</taxon>
        <taxon>Ecdysozoa</taxon>
        <taxon>Nematoda</taxon>
        <taxon>Chromadorea</taxon>
        <taxon>Rhabditida</taxon>
        <taxon>Spirurina</taxon>
        <taxon>Dracunculoidea</taxon>
        <taxon>Dracunculidae</taxon>
        <taxon>Dracunculus</taxon>
    </lineage>
</organism>
<dbReference type="EMBL" id="UYYG01001218">
    <property type="protein sequence ID" value="VDN60488.1"/>
    <property type="molecule type" value="Genomic_DNA"/>
</dbReference>
<dbReference type="STRING" id="318479.A0A0N4ULP5"/>
<keyword evidence="1" id="KW-0472">Membrane</keyword>
<dbReference type="OrthoDB" id="5824679at2759"/>